<reference evidence="1 2" key="1">
    <citation type="journal article" date="2023" name="Plants (Basel)">
        <title>Bridging the Gap: Combining Genomics and Transcriptomics Approaches to Understand Stylosanthes scabra, an Orphan Legume from the Brazilian Caatinga.</title>
        <authorList>
            <person name="Ferreira-Neto J.R.C."/>
            <person name="da Silva M.D."/>
            <person name="Binneck E."/>
            <person name="de Melo N.F."/>
            <person name="da Silva R.H."/>
            <person name="de Melo A.L.T.M."/>
            <person name="Pandolfi V."/>
            <person name="Bustamante F.O."/>
            <person name="Brasileiro-Vidal A.C."/>
            <person name="Benko-Iseppon A.M."/>
        </authorList>
    </citation>
    <scope>NUCLEOTIDE SEQUENCE [LARGE SCALE GENOMIC DNA]</scope>
    <source>
        <tissue evidence="1">Leaves</tissue>
    </source>
</reference>
<sequence>MSGSVNADPHFILSYVIRPKRFFESDAMLVLEDPHHLFKTRKGSAESTQKGGTSCFGVATTFARKEPCLRFIPSSRLRIVGRKFYGSMFGYPSFGVESLECLAVDDMSVGNIFLNLQKFKAPKFFAPRKNPFCSLQNIGEEDTCCDGKEQASVFFGSVLS</sequence>
<dbReference type="EMBL" id="JASCZI010000276">
    <property type="protein sequence ID" value="MED6110705.1"/>
    <property type="molecule type" value="Genomic_DNA"/>
</dbReference>
<evidence type="ECO:0000313" key="2">
    <source>
        <dbReference type="Proteomes" id="UP001341840"/>
    </source>
</evidence>
<evidence type="ECO:0000313" key="1">
    <source>
        <dbReference type="EMBL" id="MED6110705.1"/>
    </source>
</evidence>
<accession>A0ABU6QGE2</accession>
<keyword evidence="2" id="KW-1185">Reference proteome</keyword>
<organism evidence="1 2">
    <name type="scientific">Stylosanthes scabra</name>
    <dbReference type="NCBI Taxonomy" id="79078"/>
    <lineage>
        <taxon>Eukaryota</taxon>
        <taxon>Viridiplantae</taxon>
        <taxon>Streptophyta</taxon>
        <taxon>Embryophyta</taxon>
        <taxon>Tracheophyta</taxon>
        <taxon>Spermatophyta</taxon>
        <taxon>Magnoliopsida</taxon>
        <taxon>eudicotyledons</taxon>
        <taxon>Gunneridae</taxon>
        <taxon>Pentapetalae</taxon>
        <taxon>rosids</taxon>
        <taxon>fabids</taxon>
        <taxon>Fabales</taxon>
        <taxon>Fabaceae</taxon>
        <taxon>Papilionoideae</taxon>
        <taxon>50 kb inversion clade</taxon>
        <taxon>dalbergioids sensu lato</taxon>
        <taxon>Dalbergieae</taxon>
        <taxon>Pterocarpus clade</taxon>
        <taxon>Stylosanthes</taxon>
    </lineage>
</organism>
<proteinExistence type="predicted"/>
<name>A0ABU6QGE2_9FABA</name>
<comment type="caution">
    <text evidence="1">The sequence shown here is derived from an EMBL/GenBank/DDBJ whole genome shotgun (WGS) entry which is preliminary data.</text>
</comment>
<protein>
    <submittedName>
        <fullName evidence="1">Uncharacterized protein</fullName>
    </submittedName>
</protein>
<gene>
    <name evidence="1" type="ORF">PIB30_045343</name>
</gene>
<dbReference type="Proteomes" id="UP001341840">
    <property type="component" value="Unassembled WGS sequence"/>
</dbReference>